<dbReference type="GO" id="GO:0005886">
    <property type="term" value="C:plasma membrane"/>
    <property type="evidence" value="ECO:0007669"/>
    <property type="project" value="TreeGrafter"/>
</dbReference>
<keyword evidence="3" id="KW-0460">Magnesium</keyword>
<feature type="binding site" evidence="3">
    <location>
        <position position="106"/>
    </location>
    <ligand>
        <name>Mg(2+)</name>
        <dbReference type="ChEBI" id="CHEBI:18420"/>
    </ligand>
</feature>
<feature type="domain" description="4'-phosphopantetheinyl transferase" evidence="4">
    <location>
        <begin position="102"/>
        <end position="179"/>
    </location>
</feature>
<feature type="binding site" evidence="2">
    <location>
        <position position="39"/>
    </location>
    <ligand>
        <name>CoA</name>
        <dbReference type="ChEBI" id="CHEBI:57287"/>
    </ligand>
</feature>
<proteinExistence type="predicted"/>
<dbReference type="GO" id="GO:0000287">
    <property type="term" value="F:magnesium ion binding"/>
    <property type="evidence" value="ECO:0007669"/>
    <property type="project" value="InterPro"/>
</dbReference>
<accession>A0A2S1T0I4</accession>
<dbReference type="SUPFAM" id="SSF56214">
    <property type="entry name" value="4'-phosphopantetheinyl transferase"/>
    <property type="match status" value="1"/>
</dbReference>
<dbReference type="GO" id="GO:0009239">
    <property type="term" value="P:enterobactin biosynthetic process"/>
    <property type="evidence" value="ECO:0007669"/>
    <property type="project" value="InterPro"/>
</dbReference>
<sequence>MIGKLLPPPIAVREAFGDPKVPEMYPEERAAVANAVPERQREFGTVRACAREALGELGFAPGPILPGAARAPQWPDGAVGAMTHCRGYRAAAVARAADVLTIGLDAEPHLPLPDRGVRDLVTLPEERVELDRLASVRPDVCWDRLLFSAKESVYKAWYPLARRWLDFEEAVLTIDPDDATFHARLLVDGPVVDGQPLKGFDGRWLVESGLVVTAIAMVR</sequence>
<evidence type="ECO:0000313" key="6">
    <source>
        <dbReference type="EMBL" id="AWI32148.1"/>
    </source>
</evidence>
<dbReference type="Pfam" id="PF17837">
    <property type="entry name" value="4PPT_N"/>
    <property type="match status" value="1"/>
</dbReference>
<evidence type="ECO:0000259" key="5">
    <source>
        <dbReference type="Pfam" id="PF17837"/>
    </source>
</evidence>
<feature type="binding site" evidence="2">
    <location>
        <position position="165"/>
    </location>
    <ligand>
        <name>CoA</name>
        <dbReference type="ChEBI" id="CHEBI:57287"/>
    </ligand>
</feature>
<feature type="binding site" evidence="2">
    <location>
        <position position="105"/>
    </location>
    <ligand>
        <name>CoA</name>
        <dbReference type="ChEBI" id="CHEBI:57287"/>
    </ligand>
</feature>
<protein>
    <submittedName>
        <fullName evidence="6">4'-phosphopantetheinyl transferase</fullName>
    </submittedName>
</protein>
<dbReference type="PANTHER" id="PTHR38096">
    <property type="entry name" value="ENTEROBACTIN SYNTHASE COMPONENT D"/>
    <property type="match status" value="1"/>
</dbReference>
<dbReference type="EMBL" id="CP029188">
    <property type="protein sequence ID" value="AWI32148.1"/>
    <property type="molecule type" value="Genomic_DNA"/>
</dbReference>
<evidence type="ECO:0000313" key="7">
    <source>
        <dbReference type="Proteomes" id="UP000244900"/>
    </source>
</evidence>
<dbReference type="InterPro" id="IPR003542">
    <property type="entry name" value="Enbac_synth_compD-like"/>
</dbReference>
<reference evidence="6 7" key="1">
    <citation type="submission" date="2018-05" db="EMBL/GenBank/DDBJ databases">
        <title>Complete genome sequence of sponge-derived Streptomyces sp. HNM0039.</title>
        <authorList>
            <person name="Huang X."/>
            <person name="Zhou S."/>
        </authorList>
    </citation>
    <scope>NUCLEOTIDE SEQUENCE [LARGE SCALE GENOMIC DNA]</scope>
    <source>
        <strain evidence="6 7">HNM0039</strain>
    </source>
</reference>
<feature type="binding site" evidence="3">
    <location>
        <position position="105"/>
    </location>
    <ligand>
        <name>Mg(2+)</name>
        <dbReference type="ChEBI" id="CHEBI:18420"/>
    </ligand>
</feature>
<dbReference type="GO" id="GO:0008897">
    <property type="term" value="F:holo-[acyl-carrier-protein] synthase activity"/>
    <property type="evidence" value="ECO:0007669"/>
    <property type="project" value="InterPro"/>
</dbReference>
<dbReference type="Proteomes" id="UP000244900">
    <property type="component" value="Chromosome"/>
</dbReference>
<dbReference type="InterPro" id="IPR008278">
    <property type="entry name" value="4-PPantetheinyl_Trfase_dom"/>
</dbReference>
<dbReference type="InterPro" id="IPR041354">
    <property type="entry name" value="4PPT_N"/>
</dbReference>
<keyword evidence="1 6" id="KW-0808">Transferase</keyword>
<dbReference type="PANTHER" id="PTHR38096:SF1">
    <property type="entry name" value="ENTEROBACTIN SYNTHASE COMPONENT D"/>
    <property type="match status" value="1"/>
</dbReference>
<feature type="domain" description="4'-phosphopantetheinyl transferase N-terminal" evidence="5">
    <location>
        <begin position="27"/>
        <end position="94"/>
    </location>
</feature>
<feature type="binding site" evidence="2">
    <location>
        <position position="151"/>
    </location>
    <ligand>
        <name>CoA</name>
        <dbReference type="ChEBI" id="CHEBI:57287"/>
    </ligand>
</feature>
<dbReference type="PRINTS" id="PR01399">
    <property type="entry name" value="ENTSNTHTASED"/>
</dbReference>
<evidence type="ECO:0000256" key="2">
    <source>
        <dbReference type="PIRSR" id="PIRSR603542-1"/>
    </source>
</evidence>
<dbReference type="AlphaFoldDB" id="A0A2S1T0I4"/>
<dbReference type="Pfam" id="PF01648">
    <property type="entry name" value="ACPS"/>
    <property type="match status" value="1"/>
</dbReference>
<feature type="binding site" evidence="3">
    <location>
        <position position="107"/>
    </location>
    <ligand>
        <name>Mg(2+)</name>
        <dbReference type="ChEBI" id="CHEBI:18420"/>
    </ligand>
</feature>
<evidence type="ECO:0000259" key="4">
    <source>
        <dbReference type="Pfam" id="PF01648"/>
    </source>
</evidence>
<gene>
    <name evidence="6" type="ORF">DDW44_27640</name>
</gene>
<feature type="binding site" evidence="2">
    <location>
        <position position="47"/>
    </location>
    <ligand>
        <name>CoA</name>
        <dbReference type="ChEBI" id="CHEBI:57287"/>
    </ligand>
</feature>
<feature type="binding site" evidence="2">
    <location>
        <position position="155"/>
    </location>
    <ligand>
        <name>CoA</name>
        <dbReference type="ChEBI" id="CHEBI:57287"/>
    </ligand>
</feature>
<dbReference type="InterPro" id="IPR037143">
    <property type="entry name" value="4-PPantetheinyl_Trfase_dom_sf"/>
</dbReference>
<name>A0A2S1T0I4_9ACTN</name>
<evidence type="ECO:0000256" key="3">
    <source>
        <dbReference type="PIRSR" id="PIRSR603542-2"/>
    </source>
</evidence>
<keyword evidence="3" id="KW-0479">Metal-binding</keyword>
<dbReference type="GO" id="GO:0009366">
    <property type="term" value="C:enterobactin synthetase complex"/>
    <property type="evidence" value="ECO:0007669"/>
    <property type="project" value="InterPro"/>
</dbReference>
<dbReference type="RefSeq" id="WP_017947409.1">
    <property type="nucleotide sequence ID" value="NZ_CP029188.1"/>
</dbReference>
<feature type="binding site" evidence="2">
    <location>
        <begin position="83"/>
        <end position="84"/>
    </location>
    <ligand>
        <name>CoA</name>
        <dbReference type="ChEBI" id="CHEBI:57287"/>
    </ligand>
</feature>
<organism evidence="6 7">
    <name type="scientific">Streptomyces tirandamycinicus</name>
    <dbReference type="NCBI Taxonomy" id="2174846"/>
    <lineage>
        <taxon>Bacteria</taxon>
        <taxon>Bacillati</taxon>
        <taxon>Actinomycetota</taxon>
        <taxon>Actinomycetes</taxon>
        <taxon>Kitasatosporales</taxon>
        <taxon>Streptomycetaceae</taxon>
        <taxon>Streptomyces</taxon>
    </lineage>
</organism>
<evidence type="ECO:0000256" key="1">
    <source>
        <dbReference type="ARBA" id="ARBA00022679"/>
    </source>
</evidence>
<dbReference type="OrthoDB" id="8210607at2"/>
<dbReference type="KEGG" id="stir:DDW44_27640"/>
<keyword evidence="7" id="KW-1185">Reference proteome</keyword>
<comment type="cofactor">
    <cofactor evidence="3">
        <name>Mg(2+)</name>
        <dbReference type="ChEBI" id="CHEBI:18420"/>
    </cofactor>
</comment>